<dbReference type="Proteomes" id="UP000550401">
    <property type="component" value="Unassembled WGS sequence"/>
</dbReference>
<evidence type="ECO:0000313" key="1">
    <source>
        <dbReference type="EMBL" id="MBA8887950.1"/>
    </source>
</evidence>
<dbReference type="RefSeq" id="WP_182531028.1">
    <property type="nucleotide sequence ID" value="NZ_JACGXL010000003.1"/>
</dbReference>
<organism evidence="1 2">
    <name type="scientific">Dokdonella fugitiva</name>
    <dbReference type="NCBI Taxonomy" id="328517"/>
    <lineage>
        <taxon>Bacteria</taxon>
        <taxon>Pseudomonadati</taxon>
        <taxon>Pseudomonadota</taxon>
        <taxon>Gammaproteobacteria</taxon>
        <taxon>Lysobacterales</taxon>
        <taxon>Rhodanobacteraceae</taxon>
        <taxon>Dokdonella</taxon>
    </lineage>
</organism>
<dbReference type="InterPro" id="IPR008949">
    <property type="entry name" value="Isoprenoid_synthase_dom_sf"/>
</dbReference>
<protein>
    <recommendedName>
        <fullName evidence="3">Phytoene synthase</fullName>
    </recommendedName>
</protein>
<reference evidence="1 2" key="1">
    <citation type="submission" date="2020-07" db="EMBL/GenBank/DDBJ databases">
        <title>Genomic Encyclopedia of Type Strains, Phase IV (KMG-V): Genome sequencing to study the core and pangenomes of soil and plant-associated prokaryotes.</title>
        <authorList>
            <person name="Whitman W."/>
        </authorList>
    </citation>
    <scope>NUCLEOTIDE SEQUENCE [LARGE SCALE GENOMIC DNA]</scope>
    <source>
        <strain evidence="1 2">RH2WT43</strain>
    </source>
</reference>
<keyword evidence="2" id="KW-1185">Reference proteome</keyword>
<evidence type="ECO:0008006" key="3">
    <source>
        <dbReference type="Google" id="ProtNLM"/>
    </source>
</evidence>
<accession>A0A839F4G0</accession>
<name>A0A839F4G0_9GAMM</name>
<dbReference type="EMBL" id="JACGXL010000003">
    <property type="protein sequence ID" value="MBA8887950.1"/>
    <property type="molecule type" value="Genomic_DNA"/>
</dbReference>
<dbReference type="Gene3D" id="1.10.600.10">
    <property type="entry name" value="Farnesyl Diphosphate Synthase"/>
    <property type="match status" value="1"/>
</dbReference>
<sequence>MDDASRDVPLASFEAKWASACPEFELALTFVPAALRVPYGAFACIGYEIEHAAFGIREAQPAALKLQWWAEEFARTRDRSARHPLTQALAALPGVAVASLAQWQDVVVGAFAQRDPEPAADAAALFDAYAALYRPLAMIEAALFAPLDAATLAHARALARAVRETATLGDALRDGRLPLPLDLLARHRLARGDLAHASPAQAAALRDWLGVLRARHATLEATNGGPLAAAGASADRWRLRSAAAADDPLAALQAAMTRLPLRASWAAWRAGRRWAR</sequence>
<comment type="caution">
    <text evidence="1">The sequence shown here is derived from an EMBL/GenBank/DDBJ whole genome shotgun (WGS) entry which is preliminary data.</text>
</comment>
<gene>
    <name evidence="1" type="ORF">FHW12_002174</name>
</gene>
<evidence type="ECO:0000313" key="2">
    <source>
        <dbReference type="Proteomes" id="UP000550401"/>
    </source>
</evidence>
<proteinExistence type="predicted"/>
<dbReference type="AlphaFoldDB" id="A0A839F4G0"/>